<evidence type="ECO:0000313" key="3">
    <source>
        <dbReference type="EMBL" id="GFQ85246.1"/>
    </source>
</evidence>
<evidence type="ECO:0000256" key="1">
    <source>
        <dbReference type="SAM" id="MobiDB-lite"/>
    </source>
</evidence>
<feature type="compositionally biased region" description="Low complexity" evidence="1">
    <location>
        <begin position="122"/>
        <end position="134"/>
    </location>
</feature>
<organism evidence="3 4">
    <name type="scientific">Trichonephila clavata</name>
    <name type="common">Joro spider</name>
    <name type="synonym">Nephila clavata</name>
    <dbReference type="NCBI Taxonomy" id="2740835"/>
    <lineage>
        <taxon>Eukaryota</taxon>
        <taxon>Metazoa</taxon>
        <taxon>Ecdysozoa</taxon>
        <taxon>Arthropoda</taxon>
        <taxon>Chelicerata</taxon>
        <taxon>Arachnida</taxon>
        <taxon>Araneae</taxon>
        <taxon>Araneomorphae</taxon>
        <taxon>Entelegynae</taxon>
        <taxon>Araneoidea</taxon>
        <taxon>Nephilidae</taxon>
        <taxon>Trichonephila</taxon>
    </lineage>
</organism>
<feature type="region of interest" description="Disordered" evidence="1">
    <location>
        <begin position="470"/>
        <end position="511"/>
    </location>
</feature>
<dbReference type="PANTHER" id="PTHR33273">
    <property type="entry name" value="DOMAIN-CONTAINING PROTEIN, PUTATIVE-RELATED"/>
    <property type="match status" value="1"/>
</dbReference>
<proteinExistence type="predicted"/>
<sequence>MELEEVSPSTPIQVSAFSVVSLSAFNVQEASLKVDSLKTSDECSDFCAALEDLLFQFNANNSAQLGLEELRAINSISWICIRCSRKTVTLLASEFKEQILALGAKKEESKPVESTPVESKNEVVSPVESLPPSSGKTAAKRSSTSPKRKGGGVKINAEKHEDLVETSNPFQALAPVESSDIEVDDSEDVVEEPTSVIADHTPTAPVAQLAPTSVNTNQPETSSSDVDQAVIKPKRVPPIVIDEQYNTPGLLADLSGHIGTKLMGKIVGGKLKVFPENIDAHRKIQNFVSVKKLKSHTYELAEEKQLKTVIRGLPSDYDTNEIIQALGELNIVPEHVTVMRNRSKNINMPLFLVVSKKTPENQKIFKVTSIGYYKIKVESLNKNSMPAQCYRCQLFYHHSRFCNREPKYLKCGLNHLTRDCKKNTDSPAKCANCDGSHPANYSGCPKNPKNLKPSKPPAKNVWEERAKVLEKQKINKNENANKNKNESKNTSVSRIFGHQNPVGSNVRYDGSIRNNVPNGHVDARKQNLIVPTPPFFSIYSRFLAPARQPRSSATLARMSLSTSVGLRPRLRPP</sequence>
<dbReference type="AlphaFoldDB" id="A0A8X6KV47"/>
<evidence type="ECO:0000259" key="2">
    <source>
        <dbReference type="SMART" id="SM00596"/>
    </source>
</evidence>
<reference evidence="3" key="1">
    <citation type="submission" date="2020-07" db="EMBL/GenBank/DDBJ databases">
        <title>Multicomponent nature underlies the extraordinary mechanical properties of spider dragline silk.</title>
        <authorList>
            <person name="Kono N."/>
            <person name="Nakamura H."/>
            <person name="Mori M."/>
            <person name="Yoshida Y."/>
            <person name="Ohtoshi R."/>
            <person name="Malay A.D."/>
            <person name="Moran D.A.P."/>
            <person name="Tomita M."/>
            <person name="Numata K."/>
            <person name="Arakawa K."/>
        </authorList>
    </citation>
    <scope>NUCLEOTIDE SEQUENCE</scope>
</reference>
<comment type="caution">
    <text evidence="3">The sequence shown here is derived from an EMBL/GenBank/DDBJ whole genome shotgun (WGS) entry which is preliminary data.</text>
</comment>
<feature type="compositionally biased region" description="Basic and acidic residues" evidence="1">
    <location>
        <begin position="470"/>
        <end position="487"/>
    </location>
</feature>
<gene>
    <name evidence="3" type="primary">ORF1_32</name>
    <name evidence="3" type="ORF">TNCT_570641</name>
</gene>
<dbReference type="Proteomes" id="UP000887116">
    <property type="component" value="Unassembled WGS sequence"/>
</dbReference>
<dbReference type="Pfam" id="PF07530">
    <property type="entry name" value="PRE_C2HC"/>
    <property type="match status" value="1"/>
</dbReference>
<feature type="domain" description="Pre-C2HC" evidence="2">
    <location>
        <begin position="319"/>
        <end position="387"/>
    </location>
</feature>
<evidence type="ECO:0000313" key="4">
    <source>
        <dbReference type="Proteomes" id="UP000887116"/>
    </source>
</evidence>
<accession>A0A8X6KV47</accession>
<name>A0A8X6KV47_TRICU</name>
<dbReference type="InterPro" id="IPR006579">
    <property type="entry name" value="Pre_C2HC_dom"/>
</dbReference>
<protein>
    <submittedName>
        <fullName evidence="3">Nucleic-acid-binding protein from transposon X-element</fullName>
    </submittedName>
</protein>
<dbReference type="PANTHER" id="PTHR33273:SF2">
    <property type="entry name" value="ENDONUCLEASE_EXONUCLEASE_PHOSPHATASE DOMAIN-CONTAINING PROTEIN"/>
    <property type="match status" value="1"/>
</dbReference>
<dbReference type="EMBL" id="BMAO01012974">
    <property type="protein sequence ID" value="GFQ85246.1"/>
    <property type="molecule type" value="Genomic_DNA"/>
</dbReference>
<feature type="region of interest" description="Disordered" evidence="1">
    <location>
        <begin position="106"/>
        <end position="185"/>
    </location>
</feature>
<keyword evidence="4" id="KW-1185">Reference proteome</keyword>
<dbReference type="OrthoDB" id="6436851at2759"/>
<dbReference type="SMART" id="SM00596">
    <property type="entry name" value="PRE_C2HC"/>
    <property type="match status" value="1"/>
</dbReference>